<evidence type="ECO:0000313" key="3">
    <source>
        <dbReference type="EMBL" id="GED97041.1"/>
    </source>
</evidence>
<evidence type="ECO:0000313" key="4">
    <source>
        <dbReference type="Proteomes" id="UP000444980"/>
    </source>
</evidence>
<sequence>MTTLDRRTEVRALSELGLTELGKASAGIHDTHRAVSDRIFAAVRWGVGPVSAPVKAVHDVITDSVYRIVGESMTIAGSVGGRVGDLPLQRPPSTTKTGAAIIAAVNGVIGDELDARQSPLAEAMSLRVDGVAVEPTADALARAYPGATGRIVVAVHGLVETEYSWAIGESEPYGPRLAREGVTTVFLRYNTGRHISTNGRDLAELLDEVVRRWPVPVESIGLLGHSMGGLVARSAAHYGRAAGHSWVHMVTASVSLGTPHLGAPLEGIAHHGSAALMRLPETRAFGRLLRRRSGGIRDLRGGSIVDEDWTGRDPDDLARAVAAEVELLPGAEHYFVSATVTANPRNPLSRIIGDGLVLHHSASGDTVTRRIGFAPANGLHLGKSHHFTLLNDERVADKLVDWFGPDEAPTASDQPPNSSHSPVKV</sequence>
<dbReference type="RefSeq" id="WP_161926427.1">
    <property type="nucleotide sequence ID" value="NZ_BJOU01000001.1"/>
</dbReference>
<feature type="region of interest" description="Disordered" evidence="1">
    <location>
        <begin position="405"/>
        <end position="425"/>
    </location>
</feature>
<dbReference type="OrthoDB" id="8871309at2"/>
<dbReference type="SUPFAM" id="SSF53474">
    <property type="entry name" value="alpha/beta-Hydrolases"/>
    <property type="match status" value="1"/>
</dbReference>
<protein>
    <submittedName>
        <fullName evidence="3">Permease</fullName>
    </submittedName>
</protein>
<evidence type="ECO:0000256" key="1">
    <source>
        <dbReference type="SAM" id="MobiDB-lite"/>
    </source>
</evidence>
<evidence type="ECO:0000259" key="2">
    <source>
        <dbReference type="Pfam" id="PF07819"/>
    </source>
</evidence>
<dbReference type="AlphaFoldDB" id="A0A7I9UW93"/>
<comment type="caution">
    <text evidence="3">The sequence shown here is derived from an EMBL/GenBank/DDBJ whole genome shotgun (WGS) entry which is preliminary data.</text>
</comment>
<reference evidence="4" key="1">
    <citation type="submission" date="2019-06" db="EMBL/GenBank/DDBJ databases">
        <title>Gordonia isolated from sludge of a wastewater treatment plant.</title>
        <authorList>
            <person name="Tamura T."/>
            <person name="Aoyama K."/>
            <person name="Kang Y."/>
            <person name="Saito S."/>
            <person name="Akiyama N."/>
            <person name="Yazawa K."/>
            <person name="Gonoi T."/>
            <person name="Mikami Y."/>
        </authorList>
    </citation>
    <scope>NUCLEOTIDE SEQUENCE [LARGE SCALE GENOMIC DNA]</scope>
    <source>
        <strain evidence="4">NBRC 107697</strain>
    </source>
</reference>
<dbReference type="Pfam" id="PF07819">
    <property type="entry name" value="PGAP1"/>
    <property type="match status" value="1"/>
</dbReference>
<feature type="compositionally biased region" description="Polar residues" evidence="1">
    <location>
        <begin position="411"/>
        <end position="425"/>
    </location>
</feature>
<dbReference type="InterPro" id="IPR029058">
    <property type="entry name" value="AB_hydrolase_fold"/>
</dbReference>
<feature type="domain" description="GPI inositol-deacylase PGAP1-like alpha/beta" evidence="2">
    <location>
        <begin position="199"/>
        <end position="265"/>
    </location>
</feature>
<dbReference type="Proteomes" id="UP000444980">
    <property type="component" value="Unassembled WGS sequence"/>
</dbReference>
<gene>
    <name evidence="3" type="ORF">nbrc107697_10800</name>
</gene>
<organism evidence="3 4">
    <name type="scientific">Gordonia crocea</name>
    <dbReference type="NCBI Taxonomy" id="589162"/>
    <lineage>
        <taxon>Bacteria</taxon>
        <taxon>Bacillati</taxon>
        <taxon>Actinomycetota</taxon>
        <taxon>Actinomycetes</taxon>
        <taxon>Mycobacteriales</taxon>
        <taxon>Gordoniaceae</taxon>
        <taxon>Gordonia</taxon>
    </lineage>
</organism>
<name>A0A7I9UW93_9ACTN</name>
<dbReference type="GO" id="GO:0016788">
    <property type="term" value="F:hydrolase activity, acting on ester bonds"/>
    <property type="evidence" value="ECO:0007669"/>
    <property type="project" value="InterPro"/>
</dbReference>
<accession>A0A7I9UW93</accession>
<dbReference type="InterPro" id="IPR012908">
    <property type="entry name" value="PGAP1-ab_dom-like"/>
</dbReference>
<dbReference type="EMBL" id="BJOU01000001">
    <property type="protein sequence ID" value="GED97041.1"/>
    <property type="molecule type" value="Genomic_DNA"/>
</dbReference>
<proteinExistence type="predicted"/>
<keyword evidence="4" id="KW-1185">Reference proteome</keyword>
<dbReference type="Gene3D" id="3.40.50.1820">
    <property type="entry name" value="alpha/beta hydrolase"/>
    <property type="match status" value="1"/>
</dbReference>